<reference evidence="4 5" key="1">
    <citation type="journal article" date="2016" name="Nat. Commun.">
        <title>Thousands of microbial genomes shed light on interconnected biogeochemical processes in an aquifer system.</title>
        <authorList>
            <person name="Anantharaman K."/>
            <person name="Brown C.T."/>
            <person name="Hug L.A."/>
            <person name="Sharon I."/>
            <person name="Castelle C.J."/>
            <person name="Probst A.J."/>
            <person name="Thomas B.C."/>
            <person name="Singh A."/>
            <person name="Wilkins M.J."/>
            <person name="Karaoz U."/>
            <person name="Brodie E.L."/>
            <person name="Williams K.H."/>
            <person name="Hubbard S.S."/>
            <person name="Banfield J.F."/>
        </authorList>
    </citation>
    <scope>NUCLEOTIDE SEQUENCE [LARGE SCALE GENOMIC DNA]</scope>
</reference>
<dbReference type="Pfam" id="PF00596">
    <property type="entry name" value="Aldolase_II"/>
    <property type="match status" value="1"/>
</dbReference>
<dbReference type="PANTHER" id="PTHR22789">
    <property type="entry name" value="FUCULOSE PHOSPHATE ALDOLASE"/>
    <property type="match status" value="1"/>
</dbReference>
<evidence type="ECO:0000256" key="1">
    <source>
        <dbReference type="ARBA" id="ARBA00022723"/>
    </source>
</evidence>
<dbReference type="InterPro" id="IPR050197">
    <property type="entry name" value="Aldolase_class_II_sugar_metab"/>
</dbReference>
<dbReference type="SMART" id="SM01007">
    <property type="entry name" value="Aldolase_II"/>
    <property type="match status" value="1"/>
</dbReference>
<proteinExistence type="predicted"/>
<dbReference type="PANTHER" id="PTHR22789:SF0">
    <property type="entry name" value="3-OXO-TETRONATE 4-PHOSPHATE DECARBOXYLASE-RELATED"/>
    <property type="match status" value="1"/>
</dbReference>
<evidence type="ECO:0000256" key="2">
    <source>
        <dbReference type="ARBA" id="ARBA00023239"/>
    </source>
</evidence>
<dbReference type="InterPro" id="IPR036409">
    <property type="entry name" value="Aldolase_II/adducin_N_sf"/>
</dbReference>
<dbReference type="GO" id="GO:0019323">
    <property type="term" value="P:pentose catabolic process"/>
    <property type="evidence" value="ECO:0007669"/>
    <property type="project" value="TreeGrafter"/>
</dbReference>
<dbReference type="GO" id="GO:0005829">
    <property type="term" value="C:cytosol"/>
    <property type="evidence" value="ECO:0007669"/>
    <property type="project" value="TreeGrafter"/>
</dbReference>
<comment type="caution">
    <text evidence="4">The sequence shown here is derived from an EMBL/GenBank/DDBJ whole genome shotgun (WGS) entry which is preliminary data.</text>
</comment>
<evidence type="ECO:0000259" key="3">
    <source>
        <dbReference type="SMART" id="SM01007"/>
    </source>
</evidence>
<protein>
    <recommendedName>
        <fullName evidence="3">Class II aldolase/adducin N-terminal domain-containing protein</fullName>
    </recommendedName>
</protein>
<name>A0A1F5AB51_9BACT</name>
<dbReference type="InterPro" id="IPR001303">
    <property type="entry name" value="Aldolase_II/adducin_N"/>
</dbReference>
<keyword evidence="2" id="KW-0456">Lyase</keyword>
<dbReference type="AlphaFoldDB" id="A0A1F5AB51"/>
<dbReference type="GO" id="GO:0016832">
    <property type="term" value="F:aldehyde-lyase activity"/>
    <property type="evidence" value="ECO:0007669"/>
    <property type="project" value="TreeGrafter"/>
</dbReference>
<dbReference type="SUPFAM" id="SSF53639">
    <property type="entry name" value="AraD/HMP-PK domain-like"/>
    <property type="match status" value="1"/>
</dbReference>
<dbReference type="GO" id="GO:0046872">
    <property type="term" value="F:metal ion binding"/>
    <property type="evidence" value="ECO:0007669"/>
    <property type="project" value="UniProtKB-KW"/>
</dbReference>
<dbReference type="STRING" id="1797291.A2V47_01800"/>
<accession>A0A1F5AB51</accession>
<organism evidence="4 5">
    <name type="scientific">Candidatus Sediminicultor quintus</name>
    <dbReference type="NCBI Taxonomy" id="1797291"/>
    <lineage>
        <taxon>Bacteria</taxon>
        <taxon>Pseudomonadati</taxon>
        <taxon>Atribacterota</taxon>
        <taxon>Candidatus Phoenicimicrobiia</taxon>
        <taxon>Candidatus Pheonicimicrobiales</taxon>
        <taxon>Candidatus Phoenicimicrobiaceae</taxon>
        <taxon>Candidatus Sediminicultor</taxon>
    </lineage>
</organism>
<sequence length="263" mass="29472">MINKPDIRSKILGELVRLSNNLGRIDYHLAIIGEGNTSAKVEVKDIAGSFFIKASGTQLATVTENDFIQVYFEPIMQLINMENPGAKEINYIFEKAKVDKKYQPNPSVETLLHAICLNLEGVNFVGHTHPTAVNRLTCSKSFPENLKGRIYPDEIILLGKESVFIPYTDPGAQLAQRAKKEIEIFLDKHGERPKSIYIQNHGFIALGSTPAEVENITFMADKAAEIRFGALLAGGINTFSEDIVNYISERPDEKYRQNLFKKI</sequence>
<gene>
    <name evidence="4" type="ORF">A2V47_01800</name>
</gene>
<evidence type="ECO:0000313" key="5">
    <source>
        <dbReference type="Proteomes" id="UP000177701"/>
    </source>
</evidence>
<dbReference type="EMBL" id="MEYH01000054">
    <property type="protein sequence ID" value="OGD15496.1"/>
    <property type="molecule type" value="Genomic_DNA"/>
</dbReference>
<feature type="domain" description="Class II aldolase/adducin N-terminal" evidence="3">
    <location>
        <begin position="15"/>
        <end position="228"/>
    </location>
</feature>
<dbReference type="Gene3D" id="3.40.225.10">
    <property type="entry name" value="Class II aldolase/adducin N-terminal domain"/>
    <property type="match status" value="1"/>
</dbReference>
<dbReference type="Proteomes" id="UP000177701">
    <property type="component" value="Unassembled WGS sequence"/>
</dbReference>
<evidence type="ECO:0000313" key="4">
    <source>
        <dbReference type="EMBL" id="OGD15496.1"/>
    </source>
</evidence>
<keyword evidence="1" id="KW-0479">Metal-binding</keyword>